<dbReference type="OrthoDB" id="1273921at2"/>
<protein>
    <submittedName>
        <fullName evidence="1">Uncharacterized protein</fullName>
    </submittedName>
</protein>
<dbReference type="EMBL" id="SMBZ01000011">
    <property type="protein sequence ID" value="TCV17169.1"/>
    <property type="molecule type" value="Genomic_DNA"/>
</dbReference>
<comment type="caution">
    <text evidence="1">The sequence shown here is derived from an EMBL/GenBank/DDBJ whole genome shotgun (WGS) entry which is preliminary data.</text>
</comment>
<reference evidence="1 2" key="1">
    <citation type="submission" date="2019-03" db="EMBL/GenBank/DDBJ databases">
        <title>Genomic Encyclopedia of Type Strains, Phase IV (KMG-IV): sequencing the most valuable type-strain genomes for metagenomic binning, comparative biology and taxonomic classification.</title>
        <authorList>
            <person name="Goeker M."/>
        </authorList>
    </citation>
    <scope>NUCLEOTIDE SEQUENCE [LARGE SCALE GENOMIC DNA]</scope>
    <source>
        <strain evidence="1 2">DSM 22362</strain>
    </source>
</reference>
<dbReference type="AlphaFoldDB" id="A0A4R3VY00"/>
<accession>A0A4R3VY00</accession>
<evidence type="ECO:0000313" key="2">
    <source>
        <dbReference type="Proteomes" id="UP000295197"/>
    </source>
</evidence>
<dbReference type="Proteomes" id="UP000295197">
    <property type="component" value="Unassembled WGS sequence"/>
</dbReference>
<evidence type="ECO:0000313" key="1">
    <source>
        <dbReference type="EMBL" id="TCV17169.1"/>
    </source>
</evidence>
<dbReference type="RefSeq" id="WP_132777246.1">
    <property type="nucleotide sequence ID" value="NZ_SMBZ01000011.1"/>
</dbReference>
<keyword evidence="2" id="KW-1185">Reference proteome</keyword>
<sequence>MENTLENKAKFLALYWGQRLMREEMDSKLYFCKPGKDSDFELNYIELKPLSSISDEDAEYCIGKTECSMRKNDPNSGDYGMSPSSIFVNSMIGDSSYHIGRREADYLRSKGYALPWMGVTVEEQVNRGWIKLKGETKQSEI</sequence>
<gene>
    <name evidence="1" type="ORF">EDC17_101188</name>
</gene>
<organism evidence="1 2">
    <name type="scientific">Sphingobacterium alimentarium</name>
    <dbReference type="NCBI Taxonomy" id="797292"/>
    <lineage>
        <taxon>Bacteria</taxon>
        <taxon>Pseudomonadati</taxon>
        <taxon>Bacteroidota</taxon>
        <taxon>Sphingobacteriia</taxon>
        <taxon>Sphingobacteriales</taxon>
        <taxon>Sphingobacteriaceae</taxon>
        <taxon>Sphingobacterium</taxon>
    </lineage>
</organism>
<name>A0A4R3VY00_9SPHI</name>
<proteinExistence type="predicted"/>